<dbReference type="PROSITE" id="PS51257">
    <property type="entry name" value="PROKAR_LIPOPROTEIN"/>
    <property type="match status" value="1"/>
</dbReference>
<keyword evidence="6" id="KW-0418">Kinase</keyword>
<dbReference type="EMBL" id="CP021425">
    <property type="protein sequence ID" value="ARU56550.1"/>
    <property type="molecule type" value="Genomic_DNA"/>
</dbReference>
<dbReference type="InterPro" id="IPR018391">
    <property type="entry name" value="PQQ_b-propeller_rpt"/>
</dbReference>
<proteinExistence type="inferred from homology"/>
<keyword evidence="6" id="KW-0808">Transferase</keyword>
<dbReference type="PANTHER" id="PTHR34512:SF30">
    <property type="entry name" value="OUTER MEMBRANE PROTEIN ASSEMBLY FACTOR BAMB"/>
    <property type="match status" value="1"/>
</dbReference>
<evidence type="ECO:0000259" key="5">
    <source>
        <dbReference type="Pfam" id="PF13360"/>
    </source>
</evidence>
<dbReference type="KEGG" id="ome:OLMES_2490"/>
<organism evidence="6 7">
    <name type="scientific">Oleiphilus messinensis</name>
    <dbReference type="NCBI Taxonomy" id="141451"/>
    <lineage>
        <taxon>Bacteria</taxon>
        <taxon>Pseudomonadati</taxon>
        <taxon>Pseudomonadota</taxon>
        <taxon>Gammaproteobacteria</taxon>
        <taxon>Oceanospirillales</taxon>
        <taxon>Oleiphilaceae</taxon>
        <taxon>Oleiphilus</taxon>
    </lineage>
</organism>
<name>A0A1Y0I8I5_9GAMM</name>
<evidence type="ECO:0000256" key="4">
    <source>
        <dbReference type="HAMAP-Rule" id="MF_00923"/>
    </source>
</evidence>
<keyword evidence="3 4" id="KW-0998">Cell outer membrane</keyword>
<feature type="domain" description="Pyrrolo-quinoline quinone repeat" evidence="5">
    <location>
        <begin position="42"/>
        <end position="120"/>
    </location>
</feature>
<dbReference type="GO" id="GO:0043165">
    <property type="term" value="P:Gram-negative-bacterium-type cell outer membrane assembly"/>
    <property type="evidence" value="ECO:0007669"/>
    <property type="project" value="UniProtKB-UniRule"/>
</dbReference>
<feature type="domain" description="Pyrrolo-quinoline quinone repeat" evidence="5">
    <location>
        <begin position="144"/>
        <end position="323"/>
    </location>
</feature>
<dbReference type="GO" id="GO:0009279">
    <property type="term" value="C:cell outer membrane"/>
    <property type="evidence" value="ECO:0007669"/>
    <property type="project" value="UniProtKB-SubCell"/>
</dbReference>
<keyword evidence="1 4" id="KW-0732">Signal</keyword>
<feature type="domain" description="Pyrrolo-quinoline quinone repeat" evidence="5">
    <location>
        <begin position="334"/>
        <end position="395"/>
    </location>
</feature>
<dbReference type="GO" id="GO:0051205">
    <property type="term" value="P:protein insertion into membrane"/>
    <property type="evidence" value="ECO:0007669"/>
    <property type="project" value="UniProtKB-UniRule"/>
</dbReference>
<dbReference type="InterPro" id="IPR017687">
    <property type="entry name" value="BamB"/>
</dbReference>
<dbReference type="AlphaFoldDB" id="A0A1Y0I8I5"/>
<dbReference type="SMART" id="SM00564">
    <property type="entry name" value="PQQ"/>
    <property type="match status" value="5"/>
</dbReference>
<comment type="similarity">
    <text evidence="4">Belongs to the BamB family.</text>
</comment>
<comment type="function">
    <text evidence="4">Part of the outer membrane protein assembly complex, which is involved in assembly and insertion of beta-barrel proteins into the outer membrane.</text>
</comment>
<keyword evidence="4 6" id="KW-0449">Lipoprotein</keyword>
<dbReference type="SUPFAM" id="SSF50998">
    <property type="entry name" value="Quinoprotein alcohol dehydrogenase-like"/>
    <property type="match status" value="1"/>
</dbReference>
<evidence type="ECO:0000256" key="2">
    <source>
        <dbReference type="ARBA" id="ARBA00023136"/>
    </source>
</evidence>
<evidence type="ECO:0000313" key="6">
    <source>
        <dbReference type="EMBL" id="ARU56550.1"/>
    </source>
</evidence>
<keyword evidence="7" id="KW-1185">Reference proteome</keyword>
<reference evidence="6 7" key="1">
    <citation type="submission" date="2017-05" db="EMBL/GenBank/DDBJ databases">
        <title>Genomic insights into alkan degradation activity of Oleiphilus messinensis.</title>
        <authorList>
            <person name="Kozyavkin S.A."/>
            <person name="Slesarev A.I."/>
            <person name="Golyshin P.N."/>
            <person name="Korzhenkov A."/>
            <person name="Golyshina O.N."/>
            <person name="Toshchakov S.V."/>
        </authorList>
    </citation>
    <scope>NUCLEOTIDE SEQUENCE [LARGE SCALE GENOMIC DNA]</scope>
    <source>
        <strain evidence="6 7">ME102</strain>
    </source>
</reference>
<evidence type="ECO:0000256" key="3">
    <source>
        <dbReference type="ARBA" id="ARBA00023237"/>
    </source>
</evidence>
<dbReference type="InterPro" id="IPR002372">
    <property type="entry name" value="PQQ_rpt_dom"/>
</dbReference>
<accession>A0A1Y0I8I5</accession>
<sequence length="412" mass="45127">MSIKAAALILITGLISACSSDDVKEAPAELEDFIERVKIVEVWDKSIGEGTDGRYLFLKPAIYGDTLYVADTEGLLLAIDKKTGETKWQHKLLEDVSGGVTADDENLYYSTFNGDVVALRRASLAETEAGIFSGWWTEKPAPVEELWRQKLTSEALAAPQVNQRLVVVQTIDGKVTAFGKETGELSWRFESDEPVLSLRGTASPFVDDQLTVTGFANGELVALENSTGAPVWRTQVGVPSGRTELERLVDVDGKVLRYEQLMFSAAFNSNLKALDYFSGREFWSRALSSSKSVSNGYLSVYASTGEGRILSIDRNTKSVIWEQKKLAYRRLTSPVVFDGSVLVADFEGYIHALSQTDGSIIGRTEIDSDGIRTDMFVDDGVLYVYGNGGTLAALTLEILTAPKLKKKPDADE</sequence>
<dbReference type="Pfam" id="PF13360">
    <property type="entry name" value="PQQ_2"/>
    <property type="match status" value="3"/>
</dbReference>
<dbReference type="InterPro" id="IPR015943">
    <property type="entry name" value="WD40/YVTN_repeat-like_dom_sf"/>
</dbReference>
<dbReference type="GO" id="GO:0016301">
    <property type="term" value="F:kinase activity"/>
    <property type="evidence" value="ECO:0007669"/>
    <property type="project" value="UniProtKB-KW"/>
</dbReference>
<dbReference type="Proteomes" id="UP000196027">
    <property type="component" value="Chromosome"/>
</dbReference>
<dbReference type="InterPro" id="IPR011047">
    <property type="entry name" value="Quinoprotein_ADH-like_sf"/>
</dbReference>
<evidence type="ECO:0000313" key="7">
    <source>
        <dbReference type="Proteomes" id="UP000196027"/>
    </source>
</evidence>
<dbReference type="RefSeq" id="WP_198343320.1">
    <property type="nucleotide sequence ID" value="NZ_CP021425.1"/>
</dbReference>
<comment type="subunit">
    <text evidence="4">Part of the Bam complex.</text>
</comment>
<dbReference type="HAMAP" id="MF_00923">
    <property type="entry name" value="OM_assembly_BamB"/>
    <property type="match status" value="1"/>
</dbReference>
<protein>
    <recommendedName>
        <fullName evidence="4">Outer membrane protein assembly factor BamB</fullName>
    </recommendedName>
</protein>
<gene>
    <name evidence="4" type="primary">bamB</name>
    <name evidence="6" type="ORF">OLMES_2490</name>
</gene>
<keyword evidence="4" id="KW-0564">Palmitate</keyword>
<comment type="subcellular location">
    <subcellularLocation>
        <location evidence="4">Cell outer membrane</location>
        <topology evidence="4">Lipid-anchor</topology>
    </subcellularLocation>
</comment>
<evidence type="ECO:0000256" key="1">
    <source>
        <dbReference type="ARBA" id="ARBA00022729"/>
    </source>
</evidence>
<dbReference type="Gene3D" id="2.130.10.10">
    <property type="entry name" value="YVTN repeat-like/Quinoprotein amine dehydrogenase"/>
    <property type="match status" value="1"/>
</dbReference>
<dbReference type="PANTHER" id="PTHR34512">
    <property type="entry name" value="CELL SURFACE PROTEIN"/>
    <property type="match status" value="1"/>
</dbReference>
<keyword evidence="2 4" id="KW-0472">Membrane</keyword>